<accession>A0AAE1LBK6</accession>
<evidence type="ECO:0000313" key="3">
    <source>
        <dbReference type="Proteomes" id="UP001219518"/>
    </source>
</evidence>
<dbReference type="Proteomes" id="UP001219518">
    <property type="component" value="Unassembled WGS sequence"/>
</dbReference>
<evidence type="ECO:0000256" key="1">
    <source>
        <dbReference type="SAM" id="MobiDB-lite"/>
    </source>
</evidence>
<proteinExistence type="predicted"/>
<name>A0AAE1LBK6_9NEOP</name>
<feature type="compositionally biased region" description="Low complexity" evidence="1">
    <location>
        <begin position="328"/>
        <end position="340"/>
    </location>
</feature>
<organism evidence="2 3">
    <name type="scientific">Frankliniella fusca</name>
    <dbReference type="NCBI Taxonomy" id="407009"/>
    <lineage>
        <taxon>Eukaryota</taxon>
        <taxon>Metazoa</taxon>
        <taxon>Ecdysozoa</taxon>
        <taxon>Arthropoda</taxon>
        <taxon>Hexapoda</taxon>
        <taxon>Insecta</taxon>
        <taxon>Pterygota</taxon>
        <taxon>Neoptera</taxon>
        <taxon>Paraneoptera</taxon>
        <taxon>Thysanoptera</taxon>
        <taxon>Terebrantia</taxon>
        <taxon>Thripoidea</taxon>
        <taxon>Thripidae</taxon>
        <taxon>Frankliniella</taxon>
    </lineage>
</organism>
<keyword evidence="3" id="KW-1185">Reference proteome</keyword>
<feature type="region of interest" description="Disordered" evidence="1">
    <location>
        <begin position="265"/>
        <end position="379"/>
    </location>
</feature>
<reference evidence="2" key="2">
    <citation type="journal article" date="2023" name="BMC Genomics">
        <title>Pest status, molecular evolution, and epigenetic factors derived from the genome assembly of Frankliniella fusca, a thysanopteran phytovirus vector.</title>
        <authorList>
            <person name="Catto M.A."/>
            <person name="Labadie P.E."/>
            <person name="Jacobson A.L."/>
            <person name="Kennedy G.G."/>
            <person name="Srinivasan R."/>
            <person name="Hunt B.G."/>
        </authorList>
    </citation>
    <scope>NUCLEOTIDE SEQUENCE</scope>
    <source>
        <strain evidence="2">PL_HMW_Pooled</strain>
    </source>
</reference>
<dbReference type="SUPFAM" id="SSF48452">
    <property type="entry name" value="TPR-like"/>
    <property type="match status" value="1"/>
</dbReference>
<dbReference type="AlphaFoldDB" id="A0AAE1LBK6"/>
<keyword evidence="2" id="KW-0649">Protein kinase inhibitor</keyword>
<dbReference type="InterPro" id="IPR011990">
    <property type="entry name" value="TPR-like_helical_dom_sf"/>
</dbReference>
<protein>
    <submittedName>
        <fullName evidence="2">Cyclin-dependent protein kinase inhibitor SMR15</fullName>
    </submittedName>
</protein>
<dbReference type="GO" id="GO:0004860">
    <property type="term" value="F:protein kinase inhibitor activity"/>
    <property type="evidence" value="ECO:0007669"/>
    <property type="project" value="UniProtKB-KW"/>
</dbReference>
<feature type="region of interest" description="Disordered" evidence="1">
    <location>
        <begin position="884"/>
        <end position="930"/>
    </location>
</feature>
<feature type="compositionally biased region" description="Basic and acidic residues" evidence="1">
    <location>
        <begin position="306"/>
        <end position="319"/>
    </location>
</feature>
<gene>
    <name evidence="2" type="ORF">KUF71_022928</name>
</gene>
<feature type="compositionally biased region" description="Acidic residues" evidence="1">
    <location>
        <begin position="271"/>
        <end position="285"/>
    </location>
</feature>
<feature type="compositionally biased region" description="Low complexity" evidence="1">
    <location>
        <begin position="888"/>
        <end position="901"/>
    </location>
</feature>
<dbReference type="EMBL" id="JAHWGI010000322">
    <property type="protein sequence ID" value="KAK3913460.1"/>
    <property type="molecule type" value="Genomic_DNA"/>
</dbReference>
<feature type="region of interest" description="Disordered" evidence="1">
    <location>
        <begin position="653"/>
        <end position="672"/>
    </location>
</feature>
<sequence>MASGAGTGPALGHTWEELDAEGRQHLVHGRERIALAAFDKAASTPPGCGWSVFANRADCKLRVLDFPGALNDAVQAIDRQAQEQRERQQPLPAPACALRTAADALWREAELEDALVLASRLSMRSSRRQEPSGALIGDPRGQRVEGLKAELEDALVLASRLSMRSSRRQEPSGALIGDPRGQRVEGLKADIRHALGPAAGRVVRRDLLRAMLRHKGVNPRRLTAGPRLSWVTVSCLQLQDHQDLQQDGHKYPLPLPIVWGVSPLTDRASDTEDTETSDQEEEEQGDVERGEGGDVNVGGEEGEGEQEGKEEGQENGGKEARRKREAAESAAPPNADAPADVSEDEPAATAAAKKVQVKEKKSRSSLRAAEEREPPPHRWGWLKQIPGHDHICADPLVAAQADRIAELRVLGQLERDRGYLRRLLGELESVQERPSEQRASDCGCPPCPGPNLTMWEDHEVRVEAMDSRQDPLAHSKWEAQDLCRKTLHDLNHMVKAELRCKPRYLHPAKGRGPSAQMQAERARVRRERTFSTVRFMIRRLHDAVRSRQWRDAEPVGERLTEFLGRLPCKIFPGRLDALARVLDCRALAARRRKNSKLAISLQKRRCTLAVEHRMAALYARALDEVALLLFSVADYPLAEASWAERLARLQQRQTQLQEQHTDEEEEGVGGGEEARRLLREEKVQVLFQLARCCFVQGYLRMAGPKASKQGAGRKDHRRLQETNRFSLGLALGQTISDLAFRSDEGDADATEAVSEQVDAELYRSEWEDTCQWRLDLLNYNIGEDSVLELEAVEMGPVELKPNSLEACLRMIMIEMDTEDPLGEYGHLLAAERYPDMEDAARKYPLMPADFNLEDNVMNKEYEVFERRFRDACQYFVCEITGVSPDSPKAAAAKASSTAAAAEARRVQPEPEEDTDRLPSVTEEPEVRGEE</sequence>
<reference evidence="2" key="1">
    <citation type="submission" date="2021-07" db="EMBL/GenBank/DDBJ databases">
        <authorList>
            <person name="Catto M.A."/>
            <person name="Jacobson A."/>
            <person name="Kennedy G."/>
            <person name="Labadie P."/>
            <person name="Hunt B.G."/>
            <person name="Srinivasan R."/>
        </authorList>
    </citation>
    <scope>NUCLEOTIDE SEQUENCE</scope>
    <source>
        <strain evidence="2">PL_HMW_Pooled</strain>
        <tissue evidence="2">Head</tissue>
    </source>
</reference>
<evidence type="ECO:0000313" key="2">
    <source>
        <dbReference type="EMBL" id="KAK3913460.1"/>
    </source>
</evidence>
<comment type="caution">
    <text evidence="2">The sequence shown here is derived from an EMBL/GenBank/DDBJ whole genome shotgun (WGS) entry which is preliminary data.</text>
</comment>